<gene>
    <name evidence="1" type="ORF">F5050DRAFT_1581062</name>
</gene>
<organism evidence="1 2">
    <name type="scientific">Lentinula boryana</name>
    <dbReference type="NCBI Taxonomy" id="40481"/>
    <lineage>
        <taxon>Eukaryota</taxon>
        <taxon>Fungi</taxon>
        <taxon>Dikarya</taxon>
        <taxon>Basidiomycota</taxon>
        <taxon>Agaricomycotina</taxon>
        <taxon>Agaricomycetes</taxon>
        <taxon>Agaricomycetidae</taxon>
        <taxon>Agaricales</taxon>
        <taxon>Marasmiineae</taxon>
        <taxon>Omphalotaceae</taxon>
        <taxon>Lentinula</taxon>
    </lineage>
</organism>
<dbReference type="EMBL" id="MU790984">
    <property type="protein sequence ID" value="KAJ3991630.1"/>
    <property type="molecule type" value="Genomic_DNA"/>
</dbReference>
<feature type="non-terminal residue" evidence="1">
    <location>
        <position position="127"/>
    </location>
</feature>
<evidence type="ECO:0000313" key="2">
    <source>
        <dbReference type="Proteomes" id="UP001163828"/>
    </source>
</evidence>
<evidence type="ECO:0000313" key="1">
    <source>
        <dbReference type="EMBL" id="KAJ3991630.1"/>
    </source>
</evidence>
<sequence length="127" mass="14736">MERNDGVEKWATDHNCEFGFDKFQLIDFTRRREQTPGETRKTRLTTGPGVRIGQNTITTVTHARFLGVQMDGALRWKEQQAIMVKRGQEWLTQFRRLARSKDGMAASHIRQLYKAKALPRILYAADI</sequence>
<comment type="caution">
    <text evidence="1">The sequence shown here is derived from an EMBL/GenBank/DDBJ whole genome shotgun (WGS) entry which is preliminary data.</text>
</comment>
<protein>
    <submittedName>
        <fullName evidence="1">Uncharacterized protein</fullName>
    </submittedName>
</protein>
<proteinExistence type="predicted"/>
<reference evidence="1" key="1">
    <citation type="submission" date="2022-08" db="EMBL/GenBank/DDBJ databases">
        <authorList>
            <consortium name="DOE Joint Genome Institute"/>
            <person name="Min B."/>
            <person name="Riley R."/>
            <person name="Sierra-Patev S."/>
            <person name="Naranjo-Ortiz M."/>
            <person name="Looney B."/>
            <person name="Konkel Z."/>
            <person name="Slot J.C."/>
            <person name="Sakamoto Y."/>
            <person name="Steenwyk J.L."/>
            <person name="Rokas A."/>
            <person name="Carro J."/>
            <person name="Camarero S."/>
            <person name="Ferreira P."/>
            <person name="Molpeceres G."/>
            <person name="Ruiz-Duenas F.J."/>
            <person name="Serrano A."/>
            <person name="Henrissat B."/>
            <person name="Drula E."/>
            <person name="Hughes K.W."/>
            <person name="Mata J.L."/>
            <person name="Ishikawa N.K."/>
            <person name="Vargas-Isla R."/>
            <person name="Ushijima S."/>
            <person name="Smith C.A."/>
            <person name="Ahrendt S."/>
            <person name="Andreopoulos W."/>
            <person name="He G."/>
            <person name="Labutti K."/>
            <person name="Lipzen A."/>
            <person name="Ng V."/>
            <person name="Sandor L."/>
            <person name="Barry K."/>
            <person name="Martinez A.T."/>
            <person name="Xiao Y."/>
            <person name="Gibbons J.G."/>
            <person name="Terashima K."/>
            <person name="Hibbett D.S."/>
            <person name="Grigoriev I.V."/>
        </authorList>
    </citation>
    <scope>NUCLEOTIDE SEQUENCE</scope>
    <source>
        <strain evidence="1">TFB10827</strain>
    </source>
</reference>
<keyword evidence="2" id="KW-1185">Reference proteome</keyword>
<dbReference type="Proteomes" id="UP001163828">
    <property type="component" value="Unassembled WGS sequence"/>
</dbReference>
<name>A0ABQ8PYW3_9AGAR</name>
<accession>A0ABQ8PYW3</accession>